<dbReference type="PRINTS" id="PR01434">
    <property type="entry name" value="NADHDHGNASE5"/>
</dbReference>
<feature type="transmembrane region" description="Helical" evidence="7">
    <location>
        <begin position="246"/>
        <end position="266"/>
    </location>
</feature>
<feature type="transmembrane region" description="Helical" evidence="7">
    <location>
        <begin position="138"/>
        <end position="155"/>
    </location>
</feature>
<feature type="transmembrane region" description="Helical" evidence="7">
    <location>
        <begin position="320"/>
        <end position="344"/>
    </location>
</feature>
<evidence type="ECO:0000256" key="7">
    <source>
        <dbReference type="SAM" id="Phobius"/>
    </source>
</evidence>
<feature type="transmembrane region" description="Helical" evidence="7">
    <location>
        <begin position="114"/>
        <end position="132"/>
    </location>
</feature>
<feature type="transmembrane region" description="Helical" evidence="7">
    <location>
        <begin position="592"/>
        <end position="612"/>
    </location>
</feature>
<keyword evidence="4 7" id="KW-1133">Transmembrane helix</keyword>
<feature type="transmembrane region" description="Helical" evidence="7">
    <location>
        <begin position="839"/>
        <end position="856"/>
    </location>
</feature>
<feature type="transmembrane region" description="Helical" evidence="7">
    <location>
        <begin position="619"/>
        <end position="637"/>
    </location>
</feature>
<feature type="transmembrane region" description="Helical" evidence="7">
    <location>
        <begin position="743"/>
        <end position="764"/>
    </location>
</feature>
<dbReference type="Proteomes" id="UP000010824">
    <property type="component" value="Chromosome"/>
</dbReference>
<feature type="transmembrane region" description="Helical" evidence="7">
    <location>
        <begin position="947"/>
        <end position="968"/>
    </location>
</feature>
<feature type="transmembrane region" description="Helical" evidence="7">
    <location>
        <begin position="543"/>
        <end position="564"/>
    </location>
</feature>
<feature type="transmembrane region" description="Helical" evidence="7">
    <location>
        <begin position="671"/>
        <end position="691"/>
    </location>
</feature>
<feature type="transmembrane region" description="Helical" evidence="7">
    <location>
        <begin position="80"/>
        <end position="102"/>
    </location>
</feature>
<dbReference type="PANTHER" id="PTHR42682:SF4">
    <property type="entry name" value="NADH-UBIQUINONE_PLASTOQUINONE"/>
    <property type="match status" value="1"/>
</dbReference>
<feature type="transmembrane region" description="Helical" evidence="7">
    <location>
        <begin position="167"/>
        <end position="189"/>
    </location>
</feature>
<feature type="transmembrane region" description="Helical" evidence="7">
    <location>
        <begin position="350"/>
        <end position="369"/>
    </location>
</feature>
<evidence type="ECO:0000256" key="4">
    <source>
        <dbReference type="ARBA" id="ARBA00022989"/>
    </source>
</evidence>
<sequence length="1095" mass="115475">MAENPWILPLIVGIPFIATCLVILLDRRPDAREGVSLISAILTFALCLLALPSAFAPAPLTTPALAVLPGLSLHLAADALGLLFACIGSGLWVVTTVYNIGYMRGRNEHAQTRYYACFAITIGAVMGVALSSNLFSLFVFYEILAIAAYPLVAHSETKEALAAGRKYLIYTQAGGVAVLAGMMTVLGMGSSLDFIAGGNPGIALLSPEFARIGFLLLMAGFGVKAALVPVHGWLPSAMVAPTPVSGLLHAVAVVNTGVFGLMRLMWDLYGPRLMLELGLRNLVIAVAVITIIVGALLALRQDDFKLRLAYSTVSQLSYMVLGAAVLLPAGLTAAAGAWGAAAVIGASYAFTAHAFGKLTMFFVAGAVAVETGKTKISELDGLGRKMPWEFAAFTLATLSMAGLPPMAGFIAKWYLSLGIGAGYTGEWWILTILVAASVLNLAYFLPVVMRAFFPPCAVDIHGVRWTLRGPVIVTAAGALVFGLWTAGPWSPFALCQQVAAGVTGSTAAVVSGTLAFGTAIPPFLIFFIGAPLALLATGRARQAILIITGALGLAAVLLLPGGYFSGPVAGGVMQWNLPFMGYTLTLLRVDSLSYLTGVIFAIITFLAILYAAAFAPARLHLYALLYAGASMGVVFAGDWITLFFFWEVMAVTSTFLIWQEAGGAIGAGYRYLLFHGLGGTLLGAGIALLFIGAGSPIVGPLAGIPDATYQLWASVLIVLGIGVNLAIIPLHTWLPDAYPRAHIAASVFLSVYTTKAAVYLLARAQPGTEYIAFMGALMAVYGVVFAVFQNDMRRLLSYHIVSQVGYMVAGVGILGWLGAASATGQLGLDGGMAHVFNHILYKALLFMAIGVVIWKTGENLLSRVGGLQKKMPVTALAYWVAAFSIAGVPFFNGFVSKGMVLAAAEHTSIWLWILLEIASFGTFLSFLKLGYFAFLRDGDSQVSDPPLLMQAAMLGAAALCVIIGIYPATLYALLPYPVTYAAYDPAHVISAVVVLGAAALFFFTAGKTLLRPHDTRLKDVDVVYYAAGRGLVAFAGRLRDAFVLIYEVATAAALLLFTAGKAAMAWENRDVNHDMTVFFAVVVALIGIILVWVGI</sequence>
<keyword evidence="9" id="KW-0830">Ubiquinone</keyword>
<feature type="transmembrane region" description="Helical" evidence="7">
    <location>
        <begin position="37"/>
        <end position="60"/>
    </location>
</feature>
<feature type="transmembrane region" description="Helical" evidence="7">
    <location>
        <begin position="6"/>
        <end position="25"/>
    </location>
</feature>
<dbReference type="GO" id="GO:0016491">
    <property type="term" value="F:oxidoreductase activity"/>
    <property type="evidence" value="ECO:0007669"/>
    <property type="project" value="UniProtKB-KW"/>
</dbReference>
<dbReference type="NCBIfam" id="NF009310">
    <property type="entry name" value="PRK12668.1"/>
    <property type="match status" value="1"/>
</dbReference>
<feature type="transmembrane region" description="Helical" evidence="7">
    <location>
        <begin position="1044"/>
        <end position="1064"/>
    </location>
</feature>
<evidence type="ECO:0000259" key="8">
    <source>
        <dbReference type="Pfam" id="PF00361"/>
    </source>
</evidence>
<dbReference type="GeneID" id="25397759"/>
<name>L0HD49_METFS</name>
<feature type="transmembrane region" description="Helical" evidence="7">
    <location>
        <begin position="909"/>
        <end position="935"/>
    </location>
</feature>
<feature type="transmembrane region" description="Helical" evidence="7">
    <location>
        <begin position="1076"/>
        <end position="1094"/>
    </location>
</feature>
<evidence type="ECO:0000256" key="2">
    <source>
        <dbReference type="ARBA" id="ARBA00022475"/>
    </source>
</evidence>
<dbReference type="EMBL" id="CP003167">
    <property type="protein sequence ID" value="AGB01233.1"/>
    <property type="molecule type" value="Genomic_DNA"/>
</dbReference>
<organism evidence="9 10">
    <name type="scientific">Methanoregula formicica (strain DSM 22288 / NBRC 105244 / SMSP)</name>
    <dbReference type="NCBI Taxonomy" id="593750"/>
    <lineage>
        <taxon>Archaea</taxon>
        <taxon>Methanobacteriati</taxon>
        <taxon>Methanobacteriota</taxon>
        <taxon>Stenosarchaea group</taxon>
        <taxon>Methanomicrobia</taxon>
        <taxon>Methanomicrobiales</taxon>
        <taxon>Methanoregulaceae</taxon>
        <taxon>Methanoregula</taxon>
    </lineage>
</organism>
<evidence type="ECO:0000256" key="5">
    <source>
        <dbReference type="ARBA" id="ARBA00023002"/>
    </source>
</evidence>
<dbReference type="AlphaFoldDB" id="L0HD49"/>
<dbReference type="PANTHER" id="PTHR42682">
    <property type="entry name" value="HYDROGENASE-4 COMPONENT F"/>
    <property type="match status" value="1"/>
</dbReference>
<feature type="domain" description="NADH:quinone oxidoreductase/Mrp antiporter transmembrane" evidence="8">
    <location>
        <begin position="131"/>
        <end position="439"/>
    </location>
</feature>
<dbReference type="InParanoid" id="L0HD49"/>
<comment type="subcellular location">
    <subcellularLocation>
        <location evidence="1">Cell membrane</location>
        <topology evidence="1">Multi-pass membrane protein</topology>
    </subcellularLocation>
</comment>
<gene>
    <name evidence="9" type="ordered locus">Metfor_0149</name>
</gene>
<feature type="transmembrane region" description="Helical" evidence="7">
    <location>
        <begin position="988"/>
        <end position="1010"/>
    </location>
</feature>
<dbReference type="InterPro" id="IPR001750">
    <property type="entry name" value="ND/Mrp_TM"/>
</dbReference>
<proteinExistence type="predicted"/>
<reference evidence="9 10" key="2">
    <citation type="journal article" date="2014" name="Genome Announc.">
        <title>Complete Genome Sequence of Methanoregula formicica SMSPT, a Mesophilic Hydrogenotrophic Methanogen Isolated from a Methanogenic Upflow Anaerobic Sludge Blanket Reactor.</title>
        <authorList>
            <person name="Yamamoto K."/>
            <person name="Tamaki H."/>
            <person name="Cadillo-Quiroz H."/>
            <person name="Imachi H."/>
            <person name="Kyrpides N."/>
            <person name="Woyke T."/>
            <person name="Goodwin L."/>
            <person name="Zinder S.H."/>
            <person name="Kamagata Y."/>
            <person name="Liu W.T."/>
        </authorList>
    </citation>
    <scope>NUCLEOTIDE SEQUENCE [LARGE SCALE GENOMIC DNA]</scope>
    <source>
        <strain evidence="10">DSM 22288 / NBRC 105244 / SMSP</strain>
    </source>
</reference>
<dbReference type="STRING" id="593750.Metfor_0149"/>
<keyword evidence="5" id="KW-0560">Oxidoreductase</keyword>
<feature type="transmembrane region" description="Helical" evidence="7">
    <location>
        <begin position="465"/>
        <end position="484"/>
    </location>
</feature>
<evidence type="ECO:0000256" key="3">
    <source>
        <dbReference type="ARBA" id="ARBA00022692"/>
    </source>
</evidence>
<feature type="transmembrane region" description="Helical" evidence="7">
    <location>
        <begin position="390"/>
        <end position="415"/>
    </location>
</feature>
<feature type="transmembrane region" description="Helical" evidence="7">
    <location>
        <begin position="278"/>
        <end position="299"/>
    </location>
</feature>
<evidence type="ECO:0000313" key="9">
    <source>
        <dbReference type="EMBL" id="AGB01233.1"/>
    </source>
</evidence>
<evidence type="ECO:0000313" key="10">
    <source>
        <dbReference type="Proteomes" id="UP000010824"/>
    </source>
</evidence>
<dbReference type="RefSeq" id="WP_015284197.1">
    <property type="nucleotide sequence ID" value="NC_019943.1"/>
</dbReference>
<accession>L0HD49</accession>
<feature type="transmembrane region" description="Helical" evidence="7">
    <location>
        <begin position="800"/>
        <end position="819"/>
    </location>
</feature>
<keyword evidence="10" id="KW-1185">Reference proteome</keyword>
<dbReference type="InterPro" id="IPR052175">
    <property type="entry name" value="ComplexI-like_HydComp"/>
</dbReference>
<keyword evidence="6 7" id="KW-0472">Membrane</keyword>
<keyword evidence="2" id="KW-1003">Cell membrane</keyword>
<dbReference type="KEGG" id="mfo:Metfor_0149"/>
<protein>
    <submittedName>
        <fullName evidence="9">NADH:ubiquinone oxidoreductase subunit 5 (Chain L)/multisubunit Na+/H+ antiporter, MnhA subunit</fullName>
    </submittedName>
</protein>
<feature type="transmembrane region" description="Helical" evidence="7">
    <location>
        <begin position="643"/>
        <end position="659"/>
    </location>
</feature>
<dbReference type="eggNOG" id="arCOG01537">
    <property type="taxonomic scope" value="Archaea"/>
</dbReference>
<dbReference type="OrthoDB" id="371891at2157"/>
<feature type="transmembrane region" description="Helical" evidence="7">
    <location>
        <begin position="770"/>
        <end position="788"/>
    </location>
</feature>
<dbReference type="eggNOG" id="arCOG01541">
    <property type="taxonomic scope" value="Archaea"/>
</dbReference>
<feature type="transmembrane region" description="Helical" evidence="7">
    <location>
        <begin position="711"/>
        <end position="731"/>
    </location>
</feature>
<feature type="transmembrane region" description="Helical" evidence="7">
    <location>
        <begin position="876"/>
        <end position="894"/>
    </location>
</feature>
<reference evidence="10" key="1">
    <citation type="submission" date="2011-12" db="EMBL/GenBank/DDBJ databases">
        <title>Complete sequence of Methanoregula formicicum SMSP.</title>
        <authorList>
            <person name="Lucas S."/>
            <person name="Han J."/>
            <person name="Lapidus A."/>
            <person name="Cheng J.-F."/>
            <person name="Goodwin L."/>
            <person name="Pitluck S."/>
            <person name="Peters L."/>
            <person name="Ovchinnikova G."/>
            <person name="Teshima H."/>
            <person name="Detter J.C."/>
            <person name="Han C."/>
            <person name="Tapia R."/>
            <person name="Land M."/>
            <person name="Hauser L."/>
            <person name="Kyrpides N."/>
            <person name="Ivanova N."/>
            <person name="Pagani I."/>
            <person name="Imachi H."/>
            <person name="Tamaki H."/>
            <person name="Sekiguchi Y."/>
            <person name="Kamagata Y."/>
            <person name="Cadillo-Quiroz H."/>
            <person name="Zinder S."/>
            <person name="Liu W.-T."/>
            <person name="Woyke T."/>
        </authorList>
    </citation>
    <scope>NUCLEOTIDE SEQUENCE [LARGE SCALE GENOMIC DNA]</scope>
    <source>
        <strain evidence="10">DSM 22288 / NBRC 105244 / SMSP</strain>
    </source>
</reference>
<feature type="transmembrane region" description="Helical" evidence="7">
    <location>
        <begin position="427"/>
        <end position="453"/>
    </location>
</feature>
<evidence type="ECO:0000256" key="1">
    <source>
        <dbReference type="ARBA" id="ARBA00004651"/>
    </source>
</evidence>
<dbReference type="HOGENOM" id="CLU_283961_0_0_2"/>
<feature type="transmembrane region" description="Helical" evidence="7">
    <location>
        <begin position="209"/>
        <end position="234"/>
    </location>
</feature>
<dbReference type="Pfam" id="PF00361">
    <property type="entry name" value="Proton_antipo_M"/>
    <property type="match status" value="2"/>
</dbReference>
<dbReference type="GO" id="GO:0005886">
    <property type="term" value="C:plasma membrane"/>
    <property type="evidence" value="ECO:0007669"/>
    <property type="project" value="UniProtKB-SubCell"/>
</dbReference>
<feature type="domain" description="NADH:quinone oxidoreductase/Mrp antiporter transmembrane" evidence="8">
    <location>
        <begin position="636"/>
        <end position="920"/>
    </location>
</feature>
<keyword evidence="3 7" id="KW-0812">Transmembrane</keyword>
<feature type="transmembrane region" description="Helical" evidence="7">
    <location>
        <begin position="514"/>
        <end position="536"/>
    </location>
</feature>
<evidence type="ECO:0000256" key="6">
    <source>
        <dbReference type="ARBA" id="ARBA00023136"/>
    </source>
</evidence>